<sequence>MFHAINASGSGLTAARKWMEVTSNNIVNANTTAAPNGELYRRRSVVLGQNDGFASMLQNDIHTGVEIKKIEQDPNENLVYDPSHPHANEEGYVRYPNVDMTAEMTNIMIAQKMYEANMSVLNANKKMLDKDLEIGRG</sequence>
<reference evidence="9 10" key="1">
    <citation type="submission" date="2014-06" db="EMBL/GenBank/DDBJ databases">
        <title>Draft genome sequence of Bacillus manliponensis JCM 15802 (MCCC 1A00708).</title>
        <authorList>
            <person name="Lai Q."/>
            <person name="Liu Y."/>
            <person name="Shao Z."/>
        </authorList>
    </citation>
    <scope>NUCLEOTIDE SEQUENCE [LARGE SCALE GENOMIC DNA]</scope>
    <source>
        <strain evidence="9 10">JCM 15802</strain>
    </source>
</reference>
<dbReference type="GO" id="GO:0030694">
    <property type="term" value="C:bacterial-type flagellum basal body, rod"/>
    <property type="evidence" value="ECO:0007669"/>
    <property type="project" value="UniProtKB-UniRule"/>
</dbReference>
<feature type="domain" description="Flagellar basal-body/hook protein C-terminal" evidence="8">
    <location>
        <begin position="90"/>
        <end position="130"/>
    </location>
</feature>
<feature type="domain" description="Flagellar basal body rod protein N-terminal" evidence="7">
    <location>
        <begin position="5"/>
        <end position="32"/>
    </location>
</feature>
<dbReference type="InterPro" id="IPR010930">
    <property type="entry name" value="Flg_bb/hook_C_dom"/>
</dbReference>
<evidence type="ECO:0000313" key="10">
    <source>
        <dbReference type="Proteomes" id="UP000027822"/>
    </source>
</evidence>
<evidence type="ECO:0000313" key="9">
    <source>
        <dbReference type="EMBL" id="KEK20633.1"/>
    </source>
</evidence>
<keyword evidence="4 6" id="KW-0975">Bacterial flagellum</keyword>
<dbReference type="eggNOG" id="COG1558">
    <property type="taxonomic scope" value="Bacteria"/>
</dbReference>
<protein>
    <recommendedName>
        <fullName evidence="3 6">Flagellar basal-body rod protein FlgC</fullName>
    </recommendedName>
</protein>
<evidence type="ECO:0000259" key="7">
    <source>
        <dbReference type="Pfam" id="PF00460"/>
    </source>
</evidence>
<dbReference type="OrthoDB" id="9794148at2"/>
<keyword evidence="9" id="KW-0966">Cell projection</keyword>
<evidence type="ECO:0000256" key="5">
    <source>
        <dbReference type="ARBA" id="ARBA00025933"/>
    </source>
</evidence>
<dbReference type="PANTHER" id="PTHR30435:SF2">
    <property type="entry name" value="FLAGELLAR BASAL-BODY ROD PROTEIN FLGC"/>
    <property type="match status" value="1"/>
</dbReference>
<organism evidence="9 10">
    <name type="scientific">Bacillus manliponensis</name>
    <dbReference type="NCBI Taxonomy" id="574376"/>
    <lineage>
        <taxon>Bacteria</taxon>
        <taxon>Bacillati</taxon>
        <taxon>Bacillota</taxon>
        <taxon>Bacilli</taxon>
        <taxon>Bacillales</taxon>
        <taxon>Bacillaceae</taxon>
        <taxon>Bacillus</taxon>
        <taxon>Bacillus cereus group</taxon>
    </lineage>
</organism>
<dbReference type="Pfam" id="PF06429">
    <property type="entry name" value="Flg_bbr_C"/>
    <property type="match status" value="1"/>
</dbReference>
<accession>A0A073KE94</accession>
<evidence type="ECO:0000256" key="2">
    <source>
        <dbReference type="ARBA" id="ARBA00009677"/>
    </source>
</evidence>
<dbReference type="RefSeq" id="WP_034636879.1">
    <property type="nucleotide sequence ID" value="NZ_CBCSJC010000028.1"/>
</dbReference>
<keyword evidence="9" id="KW-0969">Cilium</keyword>
<dbReference type="Pfam" id="PF00460">
    <property type="entry name" value="Flg_bb_rod"/>
    <property type="match status" value="1"/>
</dbReference>
<comment type="subcellular location">
    <subcellularLocation>
        <location evidence="1 6">Bacterial flagellum basal body</location>
    </subcellularLocation>
</comment>
<evidence type="ECO:0000256" key="1">
    <source>
        <dbReference type="ARBA" id="ARBA00004117"/>
    </source>
</evidence>
<keyword evidence="10" id="KW-1185">Reference proteome</keyword>
<dbReference type="AlphaFoldDB" id="A0A073KE94"/>
<evidence type="ECO:0000256" key="6">
    <source>
        <dbReference type="RuleBase" id="RU362062"/>
    </source>
</evidence>
<gene>
    <name evidence="9" type="ORF">BAMA_14580</name>
</gene>
<comment type="similarity">
    <text evidence="2">Belongs to the flagella basal body rod proteins family.</text>
</comment>
<dbReference type="Proteomes" id="UP000027822">
    <property type="component" value="Unassembled WGS sequence"/>
</dbReference>
<evidence type="ECO:0000259" key="8">
    <source>
        <dbReference type="Pfam" id="PF06429"/>
    </source>
</evidence>
<comment type="subunit">
    <text evidence="5 6">The basal body constitutes a major portion of the flagellar organelle and consists of four rings (L,P,S, and M) mounted on a central rod. The rod consists of about 26 subunits of FlgG in the distal portion, and FlgB, FlgC and FlgF are thought to build up the proximal portion of the rod with about 6 subunits each.</text>
</comment>
<dbReference type="NCBIfam" id="TIGR01395">
    <property type="entry name" value="FlgC"/>
    <property type="match status" value="1"/>
</dbReference>
<keyword evidence="9" id="KW-0282">Flagellum</keyword>
<dbReference type="InterPro" id="IPR006299">
    <property type="entry name" value="FlgC"/>
</dbReference>
<evidence type="ECO:0000256" key="3">
    <source>
        <dbReference type="ARBA" id="ARBA00017941"/>
    </source>
</evidence>
<name>A0A073KE94_9BACI</name>
<evidence type="ECO:0000256" key="4">
    <source>
        <dbReference type="ARBA" id="ARBA00023143"/>
    </source>
</evidence>
<dbReference type="STRING" id="574376.BAMA_14580"/>
<dbReference type="InterPro" id="IPR001444">
    <property type="entry name" value="Flag_bb_rod_N"/>
</dbReference>
<dbReference type="GO" id="GO:0071978">
    <property type="term" value="P:bacterial-type flagellum-dependent swarming motility"/>
    <property type="evidence" value="ECO:0007669"/>
    <property type="project" value="TreeGrafter"/>
</dbReference>
<comment type="caution">
    <text evidence="9">The sequence shown here is derived from an EMBL/GenBank/DDBJ whole genome shotgun (WGS) entry which is preliminary data.</text>
</comment>
<dbReference type="PANTHER" id="PTHR30435">
    <property type="entry name" value="FLAGELLAR PROTEIN"/>
    <property type="match status" value="1"/>
</dbReference>
<proteinExistence type="inferred from homology"/>
<dbReference type="EMBL" id="JOTN01000003">
    <property type="protein sequence ID" value="KEK20633.1"/>
    <property type="molecule type" value="Genomic_DNA"/>
</dbReference>